<accession>A0A371XGJ0</accession>
<dbReference type="Proteomes" id="UP000262379">
    <property type="component" value="Unassembled WGS sequence"/>
</dbReference>
<dbReference type="PROSITE" id="PS51257">
    <property type="entry name" value="PROKAR_LIPOPROTEIN"/>
    <property type="match status" value="1"/>
</dbReference>
<evidence type="ECO:0000313" key="1">
    <source>
        <dbReference type="EMBL" id="RFC68303.1"/>
    </source>
</evidence>
<dbReference type="AlphaFoldDB" id="A0A371XGJ0"/>
<gene>
    <name evidence="1" type="ORF">DY251_07130</name>
</gene>
<dbReference type="EMBL" id="QURN01000005">
    <property type="protein sequence ID" value="RFC68303.1"/>
    <property type="molecule type" value="Genomic_DNA"/>
</dbReference>
<protein>
    <submittedName>
        <fullName evidence="1">Uncharacterized protein</fullName>
    </submittedName>
</protein>
<proteinExistence type="predicted"/>
<reference evidence="2" key="1">
    <citation type="submission" date="2018-08" db="EMBL/GenBank/DDBJ databases">
        <authorList>
            <person name="Im W.T."/>
        </authorList>
    </citation>
    <scope>NUCLEOTIDE SEQUENCE [LARGE SCALE GENOMIC DNA]</scope>
    <source>
        <strain evidence="2">LA-28</strain>
    </source>
</reference>
<comment type="caution">
    <text evidence="1">The sequence shown here is derived from an EMBL/GenBank/DDBJ whole genome shotgun (WGS) entry which is preliminary data.</text>
</comment>
<sequence>MRFWNDDVLKDIDGVCATILAYACDRSLQPWR</sequence>
<keyword evidence="2" id="KW-1185">Reference proteome</keyword>
<name>A0A371XGJ0_9HYPH</name>
<organism evidence="1 2">
    <name type="scientific">Mesorhizobium denitrificans</name>
    <dbReference type="NCBI Taxonomy" id="2294114"/>
    <lineage>
        <taxon>Bacteria</taxon>
        <taxon>Pseudomonadati</taxon>
        <taxon>Pseudomonadota</taxon>
        <taxon>Alphaproteobacteria</taxon>
        <taxon>Hyphomicrobiales</taxon>
        <taxon>Phyllobacteriaceae</taxon>
        <taxon>Mesorhizobium</taxon>
    </lineage>
</organism>
<evidence type="ECO:0000313" key="2">
    <source>
        <dbReference type="Proteomes" id="UP000262379"/>
    </source>
</evidence>
<dbReference type="RefSeq" id="WP_116623445.1">
    <property type="nucleotide sequence ID" value="NZ_QURN01000005.1"/>
</dbReference>